<comment type="cofactor">
    <cofactor evidence="10">
        <name>Mg(2+)</name>
        <dbReference type="ChEBI" id="CHEBI:18420"/>
    </cofactor>
    <text evidence="10">Binds 2 divalent ions per subunit.</text>
</comment>
<evidence type="ECO:0000259" key="13">
    <source>
        <dbReference type="Pfam" id="PF00438"/>
    </source>
</evidence>
<dbReference type="Pfam" id="PF00438">
    <property type="entry name" value="S-AdoMet_synt_N"/>
    <property type="match status" value="1"/>
</dbReference>
<feature type="binding site" evidence="10">
    <location>
        <position position="251"/>
    </location>
    <ligand>
        <name>ATP</name>
        <dbReference type="ChEBI" id="CHEBI:30616"/>
        <note>ligand shared between two neighboring subunits</note>
    </ligand>
</feature>
<accession>A0ABX2F6N2</accession>
<feature type="binding site" description="in other chain" evidence="10">
    <location>
        <position position="15"/>
    </location>
    <ligand>
        <name>ATP</name>
        <dbReference type="ChEBI" id="CHEBI:30616"/>
        <note>ligand shared between two neighboring subunits</note>
    </ligand>
</feature>
<feature type="domain" description="S-adenosylmethionine synthetase N-terminal" evidence="13">
    <location>
        <begin position="4"/>
        <end position="101"/>
    </location>
</feature>
<feature type="binding site" description="in other chain" evidence="10">
    <location>
        <position position="282"/>
    </location>
    <ligand>
        <name>L-methionine</name>
        <dbReference type="ChEBI" id="CHEBI:57844"/>
        <note>ligand shared between two neighboring subunits</note>
    </ligand>
</feature>
<feature type="binding site" description="in other chain" evidence="10">
    <location>
        <position position="99"/>
    </location>
    <ligand>
        <name>L-methionine</name>
        <dbReference type="ChEBI" id="CHEBI:57844"/>
        <note>ligand shared between two neighboring subunits</note>
    </ligand>
</feature>
<keyword evidence="10" id="KW-0963">Cytoplasm</keyword>
<keyword evidence="6 10" id="KW-0547">Nucleotide-binding</keyword>
<evidence type="ECO:0000256" key="6">
    <source>
        <dbReference type="ARBA" id="ARBA00022741"/>
    </source>
</evidence>
<dbReference type="InterPro" id="IPR022629">
    <property type="entry name" value="S-AdoMet_synt_central"/>
</dbReference>
<dbReference type="EMBL" id="JAAATY010000012">
    <property type="protein sequence ID" value="NRN67013.1"/>
    <property type="molecule type" value="Genomic_DNA"/>
</dbReference>
<feature type="binding site" evidence="10">
    <location>
        <position position="17"/>
    </location>
    <ligand>
        <name>Mg(2+)</name>
        <dbReference type="ChEBI" id="CHEBI:18420"/>
    </ligand>
</feature>
<feature type="domain" description="S-adenosylmethionine synthetase C-terminal" evidence="15">
    <location>
        <begin position="246"/>
        <end position="384"/>
    </location>
</feature>
<evidence type="ECO:0000256" key="5">
    <source>
        <dbReference type="ARBA" id="ARBA00022723"/>
    </source>
</evidence>
<dbReference type="RefSeq" id="WP_173134039.1">
    <property type="nucleotide sequence ID" value="NZ_CBCSGW010000001.1"/>
</dbReference>
<keyword evidence="7 10" id="KW-0067">ATP-binding</keyword>
<dbReference type="InterPro" id="IPR002133">
    <property type="entry name" value="S-AdoMet_synthetase"/>
</dbReference>
<feature type="binding site" evidence="10">
    <location>
        <position position="274"/>
    </location>
    <ligand>
        <name>ATP</name>
        <dbReference type="ChEBI" id="CHEBI:30616"/>
        <note>ligand shared between two neighboring subunits</note>
    </ligand>
</feature>
<evidence type="ECO:0000256" key="9">
    <source>
        <dbReference type="ARBA" id="ARBA00022958"/>
    </source>
</evidence>
<comment type="caution">
    <text evidence="16">The sequence shown here is derived from an EMBL/GenBank/DDBJ whole genome shotgun (WGS) entry which is preliminary data.</text>
</comment>
<dbReference type="EC" id="2.5.1.6" evidence="10"/>
<evidence type="ECO:0000256" key="11">
    <source>
        <dbReference type="RuleBase" id="RU000542"/>
    </source>
</evidence>
<feature type="binding site" evidence="10">
    <location>
        <position position="251"/>
    </location>
    <ligand>
        <name>L-methionine</name>
        <dbReference type="ChEBI" id="CHEBI:57844"/>
        <note>ligand shared between two neighboring subunits</note>
    </ligand>
</feature>
<dbReference type="PROSITE" id="PS00377">
    <property type="entry name" value="ADOMET_SYNTHASE_2"/>
    <property type="match status" value="1"/>
</dbReference>
<evidence type="ECO:0000256" key="10">
    <source>
        <dbReference type="HAMAP-Rule" id="MF_00086"/>
    </source>
</evidence>
<evidence type="ECO:0000256" key="2">
    <source>
        <dbReference type="ARBA" id="ARBA00009685"/>
    </source>
</evidence>
<dbReference type="InterPro" id="IPR022630">
    <property type="entry name" value="S-AdoMet_synt_C"/>
</dbReference>
<dbReference type="NCBIfam" id="TIGR01034">
    <property type="entry name" value="metK"/>
    <property type="match status" value="1"/>
</dbReference>
<dbReference type="Pfam" id="PF02772">
    <property type="entry name" value="S-AdoMet_synt_M"/>
    <property type="match status" value="1"/>
</dbReference>
<reference evidence="16 17" key="1">
    <citation type="submission" date="2020-01" db="EMBL/GenBank/DDBJ databases">
        <title>Kibdelosporangium persica a novel Actinomycetes from a hot desert in Iran.</title>
        <authorList>
            <person name="Safaei N."/>
            <person name="Zaburannyi N."/>
            <person name="Mueller R."/>
            <person name="Wink J."/>
        </authorList>
    </citation>
    <scope>NUCLEOTIDE SEQUENCE [LARGE SCALE GENOMIC DNA]</scope>
    <source>
        <strain evidence="16 17">4NS15</strain>
    </source>
</reference>
<evidence type="ECO:0000256" key="7">
    <source>
        <dbReference type="ARBA" id="ARBA00022840"/>
    </source>
</evidence>
<evidence type="ECO:0000256" key="3">
    <source>
        <dbReference type="ARBA" id="ARBA00022563"/>
    </source>
</evidence>
<dbReference type="PANTHER" id="PTHR11964">
    <property type="entry name" value="S-ADENOSYLMETHIONINE SYNTHETASE"/>
    <property type="match status" value="1"/>
</dbReference>
<feature type="binding site" evidence="10">
    <location>
        <position position="43"/>
    </location>
    <ligand>
        <name>K(+)</name>
        <dbReference type="ChEBI" id="CHEBI:29103"/>
    </ligand>
</feature>
<evidence type="ECO:0000259" key="14">
    <source>
        <dbReference type="Pfam" id="PF02772"/>
    </source>
</evidence>
<comment type="pathway">
    <text evidence="1 10">Amino-acid biosynthesis; S-adenosyl-L-methionine biosynthesis; S-adenosyl-L-methionine from L-methionine: step 1/1.</text>
</comment>
<dbReference type="PIRSF" id="PIRSF000497">
    <property type="entry name" value="MAT"/>
    <property type="match status" value="1"/>
</dbReference>
<feature type="region of interest" description="Flexible loop" evidence="10">
    <location>
        <begin position="99"/>
        <end position="109"/>
    </location>
</feature>
<dbReference type="SUPFAM" id="SSF55973">
    <property type="entry name" value="S-adenosylmethionine synthetase"/>
    <property type="match status" value="3"/>
</dbReference>
<comment type="subunit">
    <text evidence="10">Homotetramer; dimer of dimers.</text>
</comment>
<comment type="subcellular location">
    <subcellularLocation>
        <location evidence="10 11">Cytoplasm</location>
    </subcellularLocation>
</comment>
<feature type="binding site" description="in other chain" evidence="10">
    <location>
        <position position="56"/>
    </location>
    <ligand>
        <name>L-methionine</name>
        <dbReference type="ChEBI" id="CHEBI:57844"/>
        <note>ligand shared between two neighboring subunits</note>
    </ligand>
</feature>
<evidence type="ECO:0000256" key="1">
    <source>
        <dbReference type="ARBA" id="ARBA00005224"/>
    </source>
</evidence>
<keyword evidence="17" id="KW-1185">Reference proteome</keyword>
<evidence type="ECO:0000313" key="16">
    <source>
        <dbReference type="EMBL" id="NRN67013.1"/>
    </source>
</evidence>
<dbReference type="Pfam" id="PF02773">
    <property type="entry name" value="S-AdoMet_synt_C"/>
    <property type="match status" value="1"/>
</dbReference>
<feature type="binding site" description="in other chain" evidence="10">
    <location>
        <begin position="257"/>
        <end position="258"/>
    </location>
    <ligand>
        <name>ATP</name>
        <dbReference type="ChEBI" id="CHEBI:30616"/>
        <note>ligand shared between two neighboring subunits</note>
    </ligand>
</feature>
<keyword evidence="5 10" id="KW-0479">Metal-binding</keyword>
<sequence>MRSRLFTSESVTEGHPDKICDAISDSILDALLTEDPASRVAVETLVTTGQVHVAGEVTTNAYVDIPGIVRQTILDIGYDSSAKGFDGNSCGVNVAIGAQSPDIAQGVDAAYEARVENTDDEIDRQGAGDQGLMFGYACTETPELMPLPIVLAHRLSRRLTRVRKDGVVPYLRPDGKTQVTIEYAGDQPVRLDTVVVSSQHAEGIDLEKLLAVDINEYVVQPELAGLDLDTSNVRLLVNPTGRFVTGGPMGDAGLTGRKIIVDTYGGMARHGGGAFSGKDPSKVDRSAAYATRWVAKNAVAAGLASRLEVQLAFAIGKAAPVGLFVETFGTETIDPSKIQQAITEVFDLRPAAIIRDLGLLRPLYAPTAAYGHFGRPDLDLPWERTDRADALRQAIGL</sequence>
<organism evidence="16 17">
    <name type="scientific">Kibdelosporangium persicum</name>
    <dbReference type="NCBI Taxonomy" id="2698649"/>
    <lineage>
        <taxon>Bacteria</taxon>
        <taxon>Bacillati</taxon>
        <taxon>Actinomycetota</taxon>
        <taxon>Actinomycetes</taxon>
        <taxon>Pseudonocardiales</taxon>
        <taxon>Pseudonocardiaceae</taxon>
        <taxon>Kibdelosporangium</taxon>
    </lineage>
</organism>
<gene>
    <name evidence="10" type="primary">metK</name>
    <name evidence="16" type="ORF">GC106_42460</name>
</gene>
<comment type="cofactor">
    <cofactor evidence="10">
        <name>K(+)</name>
        <dbReference type="ChEBI" id="CHEBI:29103"/>
    </cofactor>
    <text evidence="10">Binds 1 potassium ion per subunit.</text>
</comment>
<dbReference type="InterPro" id="IPR022631">
    <property type="entry name" value="ADOMET_SYNTHASE_CS"/>
</dbReference>
<dbReference type="InterPro" id="IPR022636">
    <property type="entry name" value="S-AdoMet_synthetase_sfam"/>
</dbReference>
<evidence type="ECO:0000313" key="17">
    <source>
        <dbReference type="Proteomes" id="UP000763557"/>
    </source>
</evidence>
<name>A0ABX2F6N2_9PSEU</name>
<dbReference type="PROSITE" id="PS00376">
    <property type="entry name" value="ADOMET_SYNTHASE_1"/>
    <property type="match status" value="1"/>
</dbReference>
<keyword evidence="9 10" id="KW-0630">Potassium</keyword>
<dbReference type="CDD" id="cd18079">
    <property type="entry name" value="S-AdoMet_synt"/>
    <property type="match status" value="1"/>
</dbReference>
<feature type="binding site" description="in other chain" evidence="10">
    <location>
        <begin position="242"/>
        <end position="243"/>
    </location>
    <ligand>
        <name>ATP</name>
        <dbReference type="ChEBI" id="CHEBI:30616"/>
        <note>ligand shared between two neighboring subunits</note>
    </ligand>
</feature>
<comment type="similarity">
    <text evidence="2 10 12">Belongs to the AdoMet synthase family.</text>
</comment>
<dbReference type="HAMAP" id="MF_00086">
    <property type="entry name" value="S_AdoMet_synth1"/>
    <property type="match status" value="1"/>
</dbReference>
<keyword evidence="8 10" id="KW-0460">Magnesium</keyword>
<evidence type="ECO:0000256" key="12">
    <source>
        <dbReference type="RuleBase" id="RU004462"/>
    </source>
</evidence>
<keyword evidence="4 10" id="KW-0808">Transferase</keyword>
<evidence type="ECO:0000259" key="15">
    <source>
        <dbReference type="Pfam" id="PF02773"/>
    </source>
</evidence>
<keyword evidence="3 10" id="KW-0554">One-carbon metabolism</keyword>
<evidence type="ECO:0000256" key="4">
    <source>
        <dbReference type="ARBA" id="ARBA00022679"/>
    </source>
</evidence>
<feature type="binding site" evidence="10">
    <location>
        <position position="278"/>
    </location>
    <ligand>
        <name>ATP</name>
        <dbReference type="ChEBI" id="CHEBI:30616"/>
        <note>ligand shared between two neighboring subunits</note>
    </ligand>
</feature>
<proteinExistence type="inferred from homology"/>
<feature type="domain" description="S-adenosylmethionine synthetase central" evidence="14">
    <location>
        <begin position="125"/>
        <end position="243"/>
    </location>
</feature>
<comment type="catalytic activity">
    <reaction evidence="10">
        <text>L-methionine + ATP + H2O = S-adenosyl-L-methionine + phosphate + diphosphate</text>
        <dbReference type="Rhea" id="RHEA:21080"/>
        <dbReference type="ChEBI" id="CHEBI:15377"/>
        <dbReference type="ChEBI" id="CHEBI:30616"/>
        <dbReference type="ChEBI" id="CHEBI:33019"/>
        <dbReference type="ChEBI" id="CHEBI:43474"/>
        <dbReference type="ChEBI" id="CHEBI:57844"/>
        <dbReference type="ChEBI" id="CHEBI:59789"/>
        <dbReference type="EC" id="2.5.1.6"/>
    </reaction>
</comment>
<protein>
    <recommendedName>
        <fullName evidence="10">S-adenosylmethionine synthase</fullName>
        <shortName evidence="10">AdoMet synthase</shortName>
        <ecNumber evidence="10">2.5.1.6</ecNumber>
    </recommendedName>
    <alternativeName>
        <fullName evidence="10">MAT</fullName>
    </alternativeName>
    <alternativeName>
        <fullName evidence="10">Methionine adenosyltransferase</fullName>
    </alternativeName>
</protein>
<comment type="function">
    <text evidence="10">Catalyzes the formation of S-adenosylmethionine (AdoMet) from methionine and ATP. The overall synthetic reaction is composed of two sequential steps, AdoMet formation and the subsequent tripolyphosphate hydrolysis which occurs prior to release of AdoMet from the enzyme.</text>
</comment>
<dbReference type="InterPro" id="IPR022628">
    <property type="entry name" value="S-AdoMet_synt_N"/>
</dbReference>
<feature type="binding site" description="in other chain" evidence="10">
    <location>
        <begin position="174"/>
        <end position="176"/>
    </location>
    <ligand>
        <name>ATP</name>
        <dbReference type="ChEBI" id="CHEBI:30616"/>
        <note>ligand shared between two neighboring subunits</note>
    </ligand>
</feature>
<dbReference type="Proteomes" id="UP000763557">
    <property type="component" value="Unassembled WGS sequence"/>
</dbReference>
<evidence type="ECO:0000256" key="8">
    <source>
        <dbReference type="ARBA" id="ARBA00022842"/>
    </source>
</evidence>
<dbReference type="Gene3D" id="3.30.300.10">
    <property type="match status" value="3"/>
</dbReference>